<feature type="compositionally biased region" description="Low complexity" evidence="2">
    <location>
        <begin position="278"/>
        <end position="291"/>
    </location>
</feature>
<accession>A0A834R2X7</accession>
<feature type="region of interest" description="Disordered" evidence="2">
    <location>
        <begin position="59"/>
        <end position="81"/>
    </location>
</feature>
<evidence type="ECO:0000313" key="5">
    <source>
        <dbReference type="Proteomes" id="UP000070412"/>
    </source>
</evidence>
<evidence type="ECO:0000313" key="3">
    <source>
        <dbReference type="EMBL" id="KAF7488614.1"/>
    </source>
</evidence>
<reference evidence="3" key="2">
    <citation type="submission" date="2020-01" db="EMBL/GenBank/DDBJ databases">
        <authorList>
            <person name="Korhonen P.K.K."/>
            <person name="Guangxu M.G."/>
            <person name="Wang T.W."/>
            <person name="Stroehlein A.J.S."/>
            <person name="Young N.D."/>
            <person name="Ang C.-S.A."/>
            <person name="Fernando D.W.F."/>
            <person name="Lu H.L."/>
            <person name="Taylor S.T."/>
            <person name="Ehtesham M.E.M."/>
            <person name="Najaraj S.H.N."/>
            <person name="Harsha G.H.G."/>
            <person name="Madugundu A.M."/>
            <person name="Renuse S.R."/>
            <person name="Holt D.H."/>
            <person name="Pandey A.P."/>
            <person name="Papenfuss A.P."/>
            <person name="Gasser R.B.G."/>
            <person name="Fischer K.F."/>
        </authorList>
    </citation>
    <scope>NUCLEOTIDE SEQUENCE</scope>
    <source>
        <strain evidence="3">SSS_KF_BRIS2020</strain>
    </source>
</reference>
<dbReference type="EnsemblMetazoa" id="SSS_3553s_mrna">
    <property type="protein sequence ID" value="KAF7488614.1"/>
    <property type="gene ID" value="SSS_3553"/>
</dbReference>
<dbReference type="OrthoDB" id="10655370at2759"/>
<feature type="region of interest" description="Disordered" evidence="2">
    <location>
        <begin position="270"/>
        <end position="291"/>
    </location>
</feature>
<dbReference type="AlphaFoldDB" id="A0A834R2X7"/>
<reference evidence="4" key="3">
    <citation type="submission" date="2022-06" db="UniProtKB">
        <authorList>
            <consortium name="EnsemblMetazoa"/>
        </authorList>
    </citation>
    <scope>IDENTIFICATION</scope>
</reference>
<protein>
    <submittedName>
        <fullName evidence="3 4">Uncharacterized protein</fullName>
    </submittedName>
</protein>
<organism evidence="3">
    <name type="scientific">Sarcoptes scabiei</name>
    <name type="common">Itch mite</name>
    <name type="synonym">Acarus scabiei</name>
    <dbReference type="NCBI Taxonomy" id="52283"/>
    <lineage>
        <taxon>Eukaryota</taxon>
        <taxon>Metazoa</taxon>
        <taxon>Ecdysozoa</taxon>
        <taxon>Arthropoda</taxon>
        <taxon>Chelicerata</taxon>
        <taxon>Arachnida</taxon>
        <taxon>Acari</taxon>
        <taxon>Acariformes</taxon>
        <taxon>Sarcoptiformes</taxon>
        <taxon>Astigmata</taxon>
        <taxon>Psoroptidia</taxon>
        <taxon>Sarcoptoidea</taxon>
        <taxon>Sarcoptidae</taxon>
        <taxon>Sarcoptinae</taxon>
        <taxon>Sarcoptes</taxon>
    </lineage>
</organism>
<proteinExistence type="predicted"/>
<gene>
    <name evidence="3" type="ORF">SSS_3553</name>
</gene>
<evidence type="ECO:0000256" key="2">
    <source>
        <dbReference type="SAM" id="MobiDB-lite"/>
    </source>
</evidence>
<dbReference type="EMBL" id="WVUK01000066">
    <property type="protein sequence ID" value="KAF7488614.1"/>
    <property type="molecule type" value="Genomic_DNA"/>
</dbReference>
<sequence>MSIQDTNLKMSTVIDFIDQENSDVSLQFKLLSNFERVLKRLPSKLNTFGSKINQYTKELDVKDETDQQHDSNKQDDKQTTGDIYDRLVKEQLRHIVESQSKLIGNSVKMPSKSNDKISQYRKDLLKQIEEKKELKRKQEERNSNQEKFLENKIAQQRLTMYLEFLDERRKKQKNQITKAKILKNGTKKYNSSTSEGRGYDFGARKSKNLQFERISSDRDDTSINVDSFNGDNEKKIITRSFKSKRSLKIDENENEGKNSRNTNISATKFDDKLNSVNDDNSQPSSTSISSDKSILADLNEVRKLMHTDHYELLQKLIELNVNDGDKK</sequence>
<evidence type="ECO:0000313" key="4">
    <source>
        <dbReference type="EnsemblMetazoa" id="KAF7488614.1"/>
    </source>
</evidence>
<name>A0A834R2X7_SARSC</name>
<evidence type="ECO:0000256" key="1">
    <source>
        <dbReference type="SAM" id="Coils"/>
    </source>
</evidence>
<keyword evidence="1" id="KW-0175">Coiled coil</keyword>
<dbReference type="Proteomes" id="UP000070412">
    <property type="component" value="Unassembled WGS sequence"/>
</dbReference>
<feature type="coiled-coil region" evidence="1">
    <location>
        <begin position="117"/>
        <end position="182"/>
    </location>
</feature>
<reference evidence="5" key="1">
    <citation type="journal article" date="2020" name="PLoS Negl. Trop. Dis.">
        <title>High-quality nuclear genome for Sarcoptes scabiei-A critical resource for a neglected parasite.</title>
        <authorList>
            <person name="Korhonen P.K."/>
            <person name="Gasser R.B."/>
            <person name="Ma G."/>
            <person name="Wang T."/>
            <person name="Stroehlein A.J."/>
            <person name="Young N.D."/>
            <person name="Ang C.S."/>
            <person name="Fernando D.D."/>
            <person name="Lu H.C."/>
            <person name="Taylor S."/>
            <person name="Reynolds S.L."/>
            <person name="Mofiz E."/>
            <person name="Najaraj S.H."/>
            <person name="Gowda H."/>
            <person name="Madugundu A."/>
            <person name="Renuse S."/>
            <person name="Holt D."/>
            <person name="Pandey A."/>
            <person name="Papenfuss A.T."/>
            <person name="Fischer K."/>
        </authorList>
    </citation>
    <scope>NUCLEOTIDE SEQUENCE [LARGE SCALE GENOMIC DNA]</scope>
</reference>
<keyword evidence="5" id="KW-1185">Reference proteome</keyword>